<feature type="domain" description="Ig-like" evidence="3">
    <location>
        <begin position="479"/>
        <end position="609"/>
    </location>
</feature>
<dbReference type="InterPro" id="IPR013328">
    <property type="entry name" value="6PGD_dom2"/>
</dbReference>
<dbReference type="Gene3D" id="3.40.50.720">
    <property type="entry name" value="NAD(P)-binding Rossmann-like Domain"/>
    <property type="match status" value="1"/>
</dbReference>
<dbReference type="InterPro" id="IPR000033">
    <property type="entry name" value="LDLR_classB_rpt"/>
</dbReference>
<accession>A0ABR3RAH1</accession>
<evidence type="ECO:0000313" key="4">
    <source>
        <dbReference type="EMBL" id="KAL1601124.1"/>
    </source>
</evidence>
<dbReference type="Proteomes" id="UP001521222">
    <property type="component" value="Unassembled WGS sequence"/>
</dbReference>
<dbReference type="InterPro" id="IPR006108">
    <property type="entry name" value="3HC_DH_C"/>
</dbReference>
<dbReference type="Pfam" id="PF00725">
    <property type="entry name" value="3HCDH"/>
    <property type="match status" value="1"/>
</dbReference>
<organism evidence="4 5">
    <name type="scientific">Nothophoma quercina</name>
    <dbReference type="NCBI Taxonomy" id="749835"/>
    <lineage>
        <taxon>Eukaryota</taxon>
        <taxon>Fungi</taxon>
        <taxon>Dikarya</taxon>
        <taxon>Ascomycota</taxon>
        <taxon>Pezizomycotina</taxon>
        <taxon>Dothideomycetes</taxon>
        <taxon>Pleosporomycetidae</taxon>
        <taxon>Pleosporales</taxon>
        <taxon>Pleosporineae</taxon>
        <taxon>Didymellaceae</taxon>
        <taxon>Nothophoma</taxon>
    </lineage>
</organism>
<dbReference type="Gene3D" id="2.120.10.30">
    <property type="entry name" value="TolB, C-terminal domain"/>
    <property type="match status" value="2"/>
</dbReference>
<gene>
    <name evidence="4" type="ORF">SLS59_005276</name>
</gene>
<comment type="caution">
    <text evidence="4">The sequence shown here is derived from an EMBL/GenBank/DDBJ whole genome shotgun (WGS) entry which is preliminary data.</text>
</comment>
<keyword evidence="5" id="KW-1185">Reference proteome</keyword>
<evidence type="ECO:0000256" key="2">
    <source>
        <dbReference type="SAM" id="MobiDB-lite"/>
    </source>
</evidence>
<dbReference type="InterPro" id="IPR036291">
    <property type="entry name" value="NAD(P)-bd_dom_sf"/>
</dbReference>
<dbReference type="InterPro" id="IPR008927">
    <property type="entry name" value="6-PGluconate_DH-like_C_sf"/>
</dbReference>
<evidence type="ECO:0000259" key="3">
    <source>
        <dbReference type="PROSITE" id="PS50835"/>
    </source>
</evidence>
<protein>
    <recommendedName>
        <fullName evidence="3">Ig-like domain-containing protein</fullName>
    </recommendedName>
</protein>
<sequence length="624" mass="68516">MSWQQPIDYQKRPVAILGAGVLGRRIACTWAAGGYEVQVRDPSKEQRAQCLQYVDENIATYKNLTKATRAGNVQVYEDLEQAVKNAWLIIEAVPEKLELKISTFATLEQVAPQDCVMATNSSSYKSSEMISKISDATKRRVLNTHYYMPPENMVVELMTDGFTDEAVFPFLSERFRESGAKPYVARKESTGFIFNRLWAAVKRETLTILSEGVSDPAEIDSLWTEMFVKGGARPCKTMDQVGLDTVAFIEGHYIAERGLSSTHTTDFLKKNYLDQGKLGNKSDKGGLYPPKSEEGSTNGATTNGHANNGDASSEPTLIVLDSGLSASEPGAGAGGILRLSTDGSAPQSIITGQALPDGIAIDHDQQRMFWTNMGEPAEKDGAVYSAQLDGTDKRTLIDSGKINTPKQITLDRSAEKIYFCDREGCTVYRCSYDGSNLEILAKNGGTASYTAGQANAMNWCVGIAVSPLRGKFYWSQKGPSKGGRGRIFCANITTPEGKTAETREDIKCILYGLPEPIDLEIDETHGRLYWTDRGELPWGNTLSRVDLNDEGMPVLEDPTLLPSKLVVARRFHEAIGLQIDEKNGRVYVTDLGGGIYSCDLDGKNKKTIHQDEKRAFTGLALLWV</sequence>
<dbReference type="PANTHER" id="PTHR48075">
    <property type="entry name" value="3-HYDROXYACYL-COA DEHYDROGENASE FAMILY PROTEIN"/>
    <property type="match status" value="1"/>
</dbReference>
<keyword evidence="1" id="KW-0560">Oxidoreductase</keyword>
<dbReference type="PROSITE" id="PS50835">
    <property type="entry name" value="IG_LIKE"/>
    <property type="match status" value="1"/>
</dbReference>
<dbReference type="Pfam" id="PF02737">
    <property type="entry name" value="3HCDH_N"/>
    <property type="match status" value="1"/>
</dbReference>
<dbReference type="SUPFAM" id="SSF63825">
    <property type="entry name" value="YWTD domain"/>
    <property type="match status" value="1"/>
</dbReference>
<dbReference type="InterPro" id="IPR007110">
    <property type="entry name" value="Ig-like_dom"/>
</dbReference>
<proteinExistence type="predicted"/>
<dbReference type="InterPro" id="IPR006176">
    <property type="entry name" value="3-OHacyl-CoA_DH_NAD-bd"/>
</dbReference>
<dbReference type="SUPFAM" id="SSF51735">
    <property type="entry name" value="NAD(P)-binding Rossmann-fold domains"/>
    <property type="match status" value="1"/>
</dbReference>
<reference evidence="4 5" key="1">
    <citation type="submission" date="2024-02" db="EMBL/GenBank/DDBJ databases">
        <title>De novo assembly and annotation of 12 fungi associated with fruit tree decline syndrome in Ontario, Canada.</title>
        <authorList>
            <person name="Sulman M."/>
            <person name="Ellouze W."/>
            <person name="Ilyukhin E."/>
        </authorList>
    </citation>
    <scope>NUCLEOTIDE SEQUENCE [LARGE SCALE GENOMIC DNA]</scope>
    <source>
        <strain evidence="4 5">M97-236</strain>
    </source>
</reference>
<dbReference type="SUPFAM" id="SSF48179">
    <property type="entry name" value="6-phosphogluconate dehydrogenase C-terminal domain-like"/>
    <property type="match status" value="1"/>
</dbReference>
<name>A0ABR3RAH1_9PLEO</name>
<evidence type="ECO:0000313" key="5">
    <source>
        <dbReference type="Proteomes" id="UP001521222"/>
    </source>
</evidence>
<dbReference type="InterPro" id="IPR011042">
    <property type="entry name" value="6-blade_b-propeller_TolB-like"/>
</dbReference>
<feature type="region of interest" description="Disordered" evidence="2">
    <location>
        <begin position="279"/>
        <end position="315"/>
    </location>
</feature>
<dbReference type="PROSITE" id="PS51120">
    <property type="entry name" value="LDLRB"/>
    <property type="match status" value="1"/>
</dbReference>
<feature type="compositionally biased region" description="Low complexity" evidence="2">
    <location>
        <begin position="297"/>
        <end position="311"/>
    </location>
</feature>
<dbReference type="EMBL" id="JAKIXB020000016">
    <property type="protein sequence ID" value="KAL1601124.1"/>
    <property type="molecule type" value="Genomic_DNA"/>
</dbReference>
<evidence type="ECO:0000256" key="1">
    <source>
        <dbReference type="ARBA" id="ARBA00023002"/>
    </source>
</evidence>
<dbReference type="SMART" id="SM00135">
    <property type="entry name" value="LY"/>
    <property type="match status" value="5"/>
</dbReference>
<dbReference type="PANTHER" id="PTHR48075:SF10">
    <property type="entry name" value="DEHYDROGENASE, PUTATIVE (AFU_ORTHOLOGUE AFUA_5G10070)-RELATED"/>
    <property type="match status" value="1"/>
</dbReference>
<dbReference type="Gene3D" id="1.10.1040.10">
    <property type="entry name" value="N-(1-d-carboxylethyl)-l-norvaline Dehydrogenase, domain 2"/>
    <property type="match status" value="1"/>
</dbReference>